<dbReference type="EMBL" id="JBHTIO010000028">
    <property type="protein sequence ID" value="MFD0897194.1"/>
    <property type="molecule type" value="Genomic_DNA"/>
</dbReference>
<evidence type="ECO:0000259" key="1">
    <source>
        <dbReference type="Pfam" id="PF13333"/>
    </source>
</evidence>
<protein>
    <submittedName>
        <fullName evidence="2">IS3 family transposase</fullName>
    </submittedName>
</protein>
<dbReference type="Pfam" id="PF13333">
    <property type="entry name" value="rve_2"/>
    <property type="match status" value="1"/>
</dbReference>
<dbReference type="RefSeq" id="WP_137637660.1">
    <property type="nucleotide sequence ID" value="NZ_BJDN01000011.1"/>
</dbReference>
<keyword evidence="3" id="KW-1185">Reference proteome</keyword>
<name>A0ABW3EDG4_9LACO</name>
<comment type="caution">
    <text evidence="2">The sequence shown here is derived from an EMBL/GenBank/DDBJ whole genome shotgun (WGS) entry which is preliminary data.</text>
</comment>
<sequence length="41" mass="4819">MSLTDLRKLVTVYVDRFNNVRIPRNKNGLTPVEYRHQTMAA</sequence>
<proteinExistence type="predicted"/>
<dbReference type="InterPro" id="IPR001584">
    <property type="entry name" value="Integrase_cat-core"/>
</dbReference>
<feature type="domain" description="Integrase catalytic" evidence="1">
    <location>
        <begin position="2"/>
        <end position="39"/>
    </location>
</feature>
<reference evidence="3" key="1">
    <citation type="journal article" date="2019" name="Int. J. Syst. Evol. Microbiol.">
        <title>The Global Catalogue of Microorganisms (GCM) 10K type strain sequencing project: providing services to taxonomists for standard genome sequencing and annotation.</title>
        <authorList>
            <consortium name="The Broad Institute Genomics Platform"/>
            <consortium name="The Broad Institute Genome Sequencing Center for Infectious Disease"/>
            <person name="Wu L."/>
            <person name="Ma J."/>
        </authorList>
    </citation>
    <scope>NUCLEOTIDE SEQUENCE [LARGE SCALE GENOMIC DNA]</scope>
    <source>
        <strain evidence="3">CCM 8925</strain>
    </source>
</reference>
<organism evidence="2 3">
    <name type="scientific">Loigolactobacillus binensis</name>
    <dbReference type="NCBI Taxonomy" id="2559922"/>
    <lineage>
        <taxon>Bacteria</taxon>
        <taxon>Bacillati</taxon>
        <taxon>Bacillota</taxon>
        <taxon>Bacilli</taxon>
        <taxon>Lactobacillales</taxon>
        <taxon>Lactobacillaceae</taxon>
        <taxon>Loigolactobacillus</taxon>
    </lineage>
</organism>
<gene>
    <name evidence="2" type="ORF">ACFQZ7_05510</name>
</gene>
<dbReference type="Proteomes" id="UP001597104">
    <property type="component" value="Unassembled WGS sequence"/>
</dbReference>
<accession>A0ABW3EDG4</accession>
<evidence type="ECO:0000313" key="3">
    <source>
        <dbReference type="Proteomes" id="UP001597104"/>
    </source>
</evidence>
<evidence type="ECO:0000313" key="2">
    <source>
        <dbReference type="EMBL" id="MFD0897194.1"/>
    </source>
</evidence>